<proteinExistence type="predicted"/>
<sequence length="166" mass="19370">IAPVAIIDRQLPFEYTITSRSTDVVVLAYPVQNMNHSAFRSMFKREKLSENNFNDWFRQLNLLLIVEKKMYVIEQPLPTAPVVDSATNVLAEWNVIYDAYNEVACLIFGSMTPELHMQFENSSPYDMIKVLKSMFEKQAGVERFDLIQTLYACKQEEGKPEHMFYR</sequence>
<accession>A0A699QQJ8</accession>
<dbReference type="AlphaFoldDB" id="A0A699QQJ8"/>
<evidence type="ECO:0000313" key="1">
    <source>
        <dbReference type="EMBL" id="GFC68227.1"/>
    </source>
</evidence>
<dbReference type="EMBL" id="BKCJ011019097">
    <property type="protein sequence ID" value="GFC68227.1"/>
    <property type="molecule type" value="Genomic_DNA"/>
</dbReference>
<protein>
    <recommendedName>
        <fullName evidence="2">Zinc finger, CCHC-type</fullName>
    </recommendedName>
</protein>
<name>A0A699QQJ8_TANCI</name>
<evidence type="ECO:0008006" key="2">
    <source>
        <dbReference type="Google" id="ProtNLM"/>
    </source>
</evidence>
<feature type="non-terminal residue" evidence="1">
    <location>
        <position position="1"/>
    </location>
</feature>
<organism evidence="1">
    <name type="scientific">Tanacetum cinerariifolium</name>
    <name type="common">Dalmatian daisy</name>
    <name type="synonym">Chrysanthemum cinerariifolium</name>
    <dbReference type="NCBI Taxonomy" id="118510"/>
    <lineage>
        <taxon>Eukaryota</taxon>
        <taxon>Viridiplantae</taxon>
        <taxon>Streptophyta</taxon>
        <taxon>Embryophyta</taxon>
        <taxon>Tracheophyta</taxon>
        <taxon>Spermatophyta</taxon>
        <taxon>Magnoliopsida</taxon>
        <taxon>eudicotyledons</taxon>
        <taxon>Gunneridae</taxon>
        <taxon>Pentapetalae</taxon>
        <taxon>asterids</taxon>
        <taxon>campanulids</taxon>
        <taxon>Asterales</taxon>
        <taxon>Asteraceae</taxon>
        <taxon>Asteroideae</taxon>
        <taxon>Anthemideae</taxon>
        <taxon>Anthemidinae</taxon>
        <taxon>Tanacetum</taxon>
    </lineage>
</organism>
<reference evidence="1" key="1">
    <citation type="journal article" date="2019" name="Sci. Rep.">
        <title>Draft genome of Tanacetum cinerariifolium, the natural source of mosquito coil.</title>
        <authorList>
            <person name="Yamashiro T."/>
            <person name="Shiraishi A."/>
            <person name="Satake H."/>
            <person name="Nakayama K."/>
        </authorList>
    </citation>
    <scope>NUCLEOTIDE SEQUENCE</scope>
</reference>
<gene>
    <name evidence="1" type="ORF">Tci_840197</name>
</gene>
<comment type="caution">
    <text evidence="1">The sequence shown here is derived from an EMBL/GenBank/DDBJ whole genome shotgun (WGS) entry which is preliminary data.</text>
</comment>